<dbReference type="AlphaFoldDB" id="A0A1Y5P5D5"/>
<sequence>MKTRQVTWGEALVVELFKTSGGLKVAVDRITGLMGKTVGTRNTFAKLTRVDDPVDLNDKDLWRAWLLLTALGHDPIEWGIDDSAVPDFIDIPDLQKRLLLPRMDSNHQPSD</sequence>
<accession>A0A1Y5P5D5</accession>
<protein>
    <submittedName>
        <fullName evidence="1">Uncharacterized protein</fullName>
    </submittedName>
</protein>
<name>A0A1Y5P5D5_9MYCO</name>
<reference evidence="1" key="1">
    <citation type="submission" date="2016-03" db="EMBL/GenBank/DDBJ databases">
        <authorList>
            <person name="Ploux O."/>
        </authorList>
    </citation>
    <scope>NUCLEOTIDE SEQUENCE</scope>
    <source>
        <strain evidence="1">UC10</strain>
    </source>
</reference>
<evidence type="ECO:0000313" key="1">
    <source>
        <dbReference type="EMBL" id="SBS73914.1"/>
    </source>
</evidence>
<proteinExistence type="predicted"/>
<dbReference type="EMBL" id="FLQS01000010">
    <property type="protein sequence ID" value="SBS73914.1"/>
    <property type="molecule type" value="Genomic_DNA"/>
</dbReference>
<gene>
    <name evidence="1" type="ORF">MHPYR_180119</name>
</gene>
<organism evidence="1">
    <name type="scientific">uncultured Mycobacterium sp</name>
    <dbReference type="NCBI Taxonomy" id="171292"/>
    <lineage>
        <taxon>Bacteria</taxon>
        <taxon>Bacillati</taxon>
        <taxon>Actinomycetota</taxon>
        <taxon>Actinomycetes</taxon>
        <taxon>Mycobacteriales</taxon>
        <taxon>Mycobacteriaceae</taxon>
        <taxon>Mycobacterium</taxon>
        <taxon>environmental samples</taxon>
    </lineage>
</organism>